<name>A0A6A6SID3_9PLEO</name>
<sequence length="155" mass="18162">MWGPYLLTPLRWHIDEPPTNDIDKQLATFCGIDHTCTIENNPYFEFWERLSLLIVRKPNESFLRMYVAVIGSMSLHLVSLFEKQDVKALMLYVHWARLMCEIETWWSARRMKSTCWAACHMLSSKVKMTDLRLLMLPAEACGVYFGLSMEHISDV</sequence>
<protein>
    <submittedName>
        <fullName evidence="1">Uncharacterized protein</fullName>
    </submittedName>
</protein>
<dbReference type="AlphaFoldDB" id="A0A6A6SID3"/>
<evidence type="ECO:0000313" key="2">
    <source>
        <dbReference type="Proteomes" id="UP000799753"/>
    </source>
</evidence>
<gene>
    <name evidence="1" type="ORF">P280DRAFT_388833</name>
</gene>
<dbReference type="Proteomes" id="UP000799753">
    <property type="component" value="Unassembled WGS sequence"/>
</dbReference>
<dbReference type="OrthoDB" id="416217at2759"/>
<organism evidence="1 2">
    <name type="scientific">Massarina eburnea CBS 473.64</name>
    <dbReference type="NCBI Taxonomy" id="1395130"/>
    <lineage>
        <taxon>Eukaryota</taxon>
        <taxon>Fungi</taxon>
        <taxon>Dikarya</taxon>
        <taxon>Ascomycota</taxon>
        <taxon>Pezizomycotina</taxon>
        <taxon>Dothideomycetes</taxon>
        <taxon>Pleosporomycetidae</taxon>
        <taxon>Pleosporales</taxon>
        <taxon>Massarineae</taxon>
        <taxon>Massarinaceae</taxon>
        <taxon>Massarina</taxon>
    </lineage>
</organism>
<proteinExistence type="predicted"/>
<evidence type="ECO:0000313" key="1">
    <source>
        <dbReference type="EMBL" id="KAF2645974.1"/>
    </source>
</evidence>
<dbReference type="EMBL" id="MU006777">
    <property type="protein sequence ID" value="KAF2645974.1"/>
    <property type="molecule type" value="Genomic_DNA"/>
</dbReference>
<keyword evidence="2" id="KW-1185">Reference proteome</keyword>
<accession>A0A6A6SID3</accession>
<reference evidence="1" key="1">
    <citation type="journal article" date="2020" name="Stud. Mycol.">
        <title>101 Dothideomycetes genomes: a test case for predicting lifestyles and emergence of pathogens.</title>
        <authorList>
            <person name="Haridas S."/>
            <person name="Albert R."/>
            <person name="Binder M."/>
            <person name="Bloem J."/>
            <person name="Labutti K."/>
            <person name="Salamov A."/>
            <person name="Andreopoulos B."/>
            <person name="Baker S."/>
            <person name="Barry K."/>
            <person name="Bills G."/>
            <person name="Bluhm B."/>
            <person name="Cannon C."/>
            <person name="Castanera R."/>
            <person name="Culley D."/>
            <person name="Daum C."/>
            <person name="Ezra D."/>
            <person name="Gonzalez J."/>
            <person name="Henrissat B."/>
            <person name="Kuo A."/>
            <person name="Liang C."/>
            <person name="Lipzen A."/>
            <person name="Lutzoni F."/>
            <person name="Magnuson J."/>
            <person name="Mondo S."/>
            <person name="Nolan M."/>
            <person name="Ohm R."/>
            <person name="Pangilinan J."/>
            <person name="Park H.-J."/>
            <person name="Ramirez L."/>
            <person name="Alfaro M."/>
            <person name="Sun H."/>
            <person name="Tritt A."/>
            <person name="Yoshinaga Y."/>
            <person name="Zwiers L.-H."/>
            <person name="Turgeon B."/>
            <person name="Goodwin S."/>
            <person name="Spatafora J."/>
            <person name="Crous P."/>
            <person name="Grigoriev I."/>
        </authorList>
    </citation>
    <scope>NUCLEOTIDE SEQUENCE</scope>
    <source>
        <strain evidence="1">CBS 473.64</strain>
    </source>
</reference>